<comment type="subcellular location">
    <subcellularLocation>
        <location evidence="1">Cell membrane</location>
        <topology evidence="1">Multi-pass membrane protein</topology>
    </subcellularLocation>
</comment>
<comment type="caution">
    <text evidence="9">The sequence shown here is derived from an EMBL/GenBank/DDBJ whole genome shotgun (WGS) entry which is preliminary data.</text>
</comment>
<gene>
    <name evidence="9" type="ORF">ACFQ3F_12990</name>
</gene>
<evidence type="ECO:0000256" key="4">
    <source>
        <dbReference type="ARBA" id="ARBA00022692"/>
    </source>
</evidence>
<evidence type="ECO:0000256" key="7">
    <source>
        <dbReference type="SAM" id="Phobius"/>
    </source>
</evidence>
<keyword evidence="3" id="KW-1003">Cell membrane</keyword>
<dbReference type="Pfam" id="PF07690">
    <property type="entry name" value="MFS_1"/>
    <property type="match status" value="1"/>
</dbReference>
<dbReference type="PANTHER" id="PTHR42718:SF46">
    <property type="entry name" value="BLR6921 PROTEIN"/>
    <property type="match status" value="1"/>
</dbReference>
<dbReference type="RefSeq" id="WP_367919236.1">
    <property type="nucleotide sequence ID" value="NZ_BAABAC010000020.1"/>
</dbReference>
<keyword evidence="2" id="KW-0813">Transport</keyword>
<feature type="transmembrane region" description="Helical" evidence="7">
    <location>
        <begin position="122"/>
        <end position="141"/>
    </location>
</feature>
<keyword evidence="5 7" id="KW-1133">Transmembrane helix</keyword>
<feature type="transmembrane region" description="Helical" evidence="7">
    <location>
        <begin position="235"/>
        <end position="256"/>
    </location>
</feature>
<dbReference type="InterPro" id="IPR020846">
    <property type="entry name" value="MFS_dom"/>
</dbReference>
<sequence>MSSSTHTPAPTAGATRWSRRTWGLLITLCVVLFLDGLDVSMIGVALPSIGAELDLSTPTLQWLISGYVLGYGGLLLVGGRTADLLGRRRVFLIALAVFAAASLLGGLVSSGPLLIATRFIKGLAAAFTAPTGLSIITTNFAEGPARNKALSIYTVFGAGGYSSGLLFGGLMTGVGWRWTFLLPVPIALLALVAASFVVPRDEPAQEGGHDLLGALTSGAAMLLLVYTVVSAPEAGWASARTVLSFVGVAALFVAFVTIERRIAHPLVRLGILRKGTLVRASIAIVAVGGSYFSWQFIVTLFFQDALGWSPLQLALALLPIGLMVTLSAIFSDRLVDRFGTGPIIAVTMAVMALGYVLFVVGLDTTPSYAAMLLPTLILIGIGWVGFPAINIQATSGIEDDEQGLAAGVLQTSMQVGAAIVLAVTTAIIASGTTGATGATAATTPGAVLDGFRPGLVFAAAVSAAGALVAIAGLALERRGSRRTASEPAADLEPALVDAA</sequence>
<feature type="transmembrane region" description="Helical" evidence="7">
    <location>
        <begin position="415"/>
        <end position="435"/>
    </location>
</feature>
<dbReference type="PROSITE" id="PS00216">
    <property type="entry name" value="SUGAR_TRANSPORT_1"/>
    <property type="match status" value="1"/>
</dbReference>
<dbReference type="Proteomes" id="UP001597229">
    <property type="component" value="Unassembled WGS sequence"/>
</dbReference>
<feature type="domain" description="Major facilitator superfamily (MFS) profile" evidence="8">
    <location>
        <begin position="24"/>
        <end position="477"/>
    </location>
</feature>
<accession>A0ABW3W2I9</accession>
<keyword evidence="4 7" id="KW-0812">Transmembrane</keyword>
<feature type="transmembrane region" description="Helical" evidence="7">
    <location>
        <begin position="59"/>
        <end position="78"/>
    </location>
</feature>
<evidence type="ECO:0000256" key="6">
    <source>
        <dbReference type="ARBA" id="ARBA00023136"/>
    </source>
</evidence>
<evidence type="ECO:0000256" key="5">
    <source>
        <dbReference type="ARBA" id="ARBA00022989"/>
    </source>
</evidence>
<proteinExistence type="predicted"/>
<evidence type="ECO:0000256" key="1">
    <source>
        <dbReference type="ARBA" id="ARBA00004651"/>
    </source>
</evidence>
<evidence type="ECO:0000256" key="3">
    <source>
        <dbReference type="ARBA" id="ARBA00022475"/>
    </source>
</evidence>
<dbReference type="InterPro" id="IPR005829">
    <property type="entry name" value="Sugar_transporter_CS"/>
</dbReference>
<dbReference type="PANTHER" id="PTHR42718">
    <property type="entry name" value="MAJOR FACILITATOR SUPERFAMILY MULTIDRUG TRANSPORTER MFSC"/>
    <property type="match status" value="1"/>
</dbReference>
<organism evidence="9 10">
    <name type="scientific">Nocardioides ginsengisoli</name>
    <dbReference type="NCBI Taxonomy" id="363868"/>
    <lineage>
        <taxon>Bacteria</taxon>
        <taxon>Bacillati</taxon>
        <taxon>Actinomycetota</taxon>
        <taxon>Actinomycetes</taxon>
        <taxon>Propionibacteriales</taxon>
        <taxon>Nocardioidaceae</taxon>
        <taxon>Nocardioides</taxon>
    </lineage>
</organism>
<dbReference type="PROSITE" id="PS50850">
    <property type="entry name" value="MFS"/>
    <property type="match status" value="1"/>
</dbReference>
<feature type="transmembrane region" description="Helical" evidence="7">
    <location>
        <begin position="368"/>
        <end position="386"/>
    </location>
</feature>
<protein>
    <submittedName>
        <fullName evidence="9">MFS transporter</fullName>
    </submittedName>
</protein>
<keyword evidence="10" id="KW-1185">Reference proteome</keyword>
<dbReference type="Gene3D" id="1.20.1720.10">
    <property type="entry name" value="Multidrug resistance protein D"/>
    <property type="match status" value="1"/>
</dbReference>
<feature type="transmembrane region" description="Helical" evidence="7">
    <location>
        <begin position="342"/>
        <end position="362"/>
    </location>
</feature>
<dbReference type="EMBL" id="JBHTLX010000017">
    <property type="protein sequence ID" value="MFD1248708.1"/>
    <property type="molecule type" value="Genomic_DNA"/>
</dbReference>
<name>A0ABW3W2I9_9ACTN</name>
<dbReference type="Gene3D" id="1.20.1250.20">
    <property type="entry name" value="MFS general substrate transporter like domains"/>
    <property type="match status" value="1"/>
</dbReference>
<dbReference type="InterPro" id="IPR011701">
    <property type="entry name" value="MFS"/>
</dbReference>
<evidence type="ECO:0000313" key="9">
    <source>
        <dbReference type="EMBL" id="MFD1248708.1"/>
    </source>
</evidence>
<keyword evidence="6 7" id="KW-0472">Membrane</keyword>
<feature type="transmembrane region" description="Helical" evidence="7">
    <location>
        <begin position="153"/>
        <end position="174"/>
    </location>
</feature>
<feature type="transmembrane region" description="Helical" evidence="7">
    <location>
        <begin position="180"/>
        <end position="199"/>
    </location>
</feature>
<feature type="transmembrane region" description="Helical" evidence="7">
    <location>
        <begin position="455"/>
        <end position="475"/>
    </location>
</feature>
<feature type="transmembrane region" description="Helical" evidence="7">
    <location>
        <begin position="21"/>
        <end position="47"/>
    </location>
</feature>
<dbReference type="CDD" id="cd17321">
    <property type="entry name" value="MFS_MMR_MDR_like"/>
    <property type="match status" value="1"/>
</dbReference>
<feature type="transmembrane region" description="Helical" evidence="7">
    <location>
        <begin position="308"/>
        <end position="330"/>
    </location>
</feature>
<dbReference type="SUPFAM" id="SSF103473">
    <property type="entry name" value="MFS general substrate transporter"/>
    <property type="match status" value="1"/>
</dbReference>
<evidence type="ECO:0000259" key="8">
    <source>
        <dbReference type="PROSITE" id="PS50850"/>
    </source>
</evidence>
<dbReference type="InterPro" id="IPR036259">
    <property type="entry name" value="MFS_trans_sf"/>
</dbReference>
<evidence type="ECO:0000256" key="2">
    <source>
        <dbReference type="ARBA" id="ARBA00022448"/>
    </source>
</evidence>
<feature type="transmembrane region" description="Helical" evidence="7">
    <location>
        <begin position="90"/>
        <end position="116"/>
    </location>
</feature>
<feature type="transmembrane region" description="Helical" evidence="7">
    <location>
        <begin position="211"/>
        <end position="229"/>
    </location>
</feature>
<evidence type="ECO:0000313" key="10">
    <source>
        <dbReference type="Proteomes" id="UP001597229"/>
    </source>
</evidence>
<feature type="transmembrane region" description="Helical" evidence="7">
    <location>
        <begin position="277"/>
        <end position="302"/>
    </location>
</feature>
<reference evidence="10" key="1">
    <citation type="journal article" date="2019" name="Int. J. Syst. Evol. Microbiol.">
        <title>The Global Catalogue of Microorganisms (GCM) 10K type strain sequencing project: providing services to taxonomists for standard genome sequencing and annotation.</title>
        <authorList>
            <consortium name="The Broad Institute Genomics Platform"/>
            <consortium name="The Broad Institute Genome Sequencing Center for Infectious Disease"/>
            <person name="Wu L."/>
            <person name="Ma J."/>
        </authorList>
    </citation>
    <scope>NUCLEOTIDE SEQUENCE [LARGE SCALE GENOMIC DNA]</scope>
    <source>
        <strain evidence="10">CCUG 52478</strain>
    </source>
</reference>